<reference evidence="7 9" key="2">
    <citation type="submission" date="2017-02" db="EMBL/GenBank/DDBJ databases">
        <authorList>
            <person name="Peterson S.W."/>
        </authorList>
    </citation>
    <scope>NUCLEOTIDE SEQUENCE [LARGE SCALE GENOMIC DNA]</scope>
    <source>
        <strain evidence="7 9">DSM 9653</strain>
    </source>
</reference>
<dbReference type="RefSeq" id="WP_055726626.1">
    <property type="nucleotide sequence ID" value="NZ_FUYX01000006.1"/>
</dbReference>
<dbReference type="EMBL" id="FUYX01000006">
    <property type="protein sequence ID" value="SKB85691.1"/>
    <property type="molecule type" value="Genomic_DNA"/>
</dbReference>
<keyword evidence="4" id="KW-0862">Zinc</keyword>
<dbReference type="EMBL" id="LMAR01000007">
    <property type="protein sequence ID" value="KQK32071.1"/>
    <property type="molecule type" value="Genomic_DNA"/>
</dbReference>
<protein>
    <submittedName>
        <fullName evidence="7">N-alpha-acetyl-L-2,4-diaminobutyrate deacetylase</fullName>
    </submittedName>
</protein>
<keyword evidence="2" id="KW-0479">Metal-binding</keyword>
<feature type="domain" description="Succinylglutamate desuccinylase/Aspartoacylase catalytic" evidence="5">
    <location>
        <begin position="53"/>
        <end position="241"/>
    </location>
</feature>
<organism evidence="6 8">
    <name type="scientific">Bosea thiooxidans</name>
    <dbReference type="NCBI Taxonomy" id="53254"/>
    <lineage>
        <taxon>Bacteria</taxon>
        <taxon>Pseudomonadati</taxon>
        <taxon>Pseudomonadota</taxon>
        <taxon>Alphaproteobacteria</taxon>
        <taxon>Hyphomicrobiales</taxon>
        <taxon>Boseaceae</taxon>
        <taxon>Bosea</taxon>
    </lineage>
</organism>
<dbReference type="AlphaFoldDB" id="A0A0Q3IAT1"/>
<keyword evidence="8" id="KW-1185">Reference proteome</keyword>
<evidence type="ECO:0000313" key="8">
    <source>
        <dbReference type="Proteomes" id="UP000051562"/>
    </source>
</evidence>
<accession>A0A0Q3IAT1</accession>
<dbReference type="SUPFAM" id="SSF53187">
    <property type="entry name" value="Zn-dependent exopeptidases"/>
    <property type="match status" value="1"/>
</dbReference>
<keyword evidence="3" id="KW-0378">Hydrolase</keyword>
<evidence type="ECO:0000256" key="3">
    <source>
        <dbReference type="ARBA" id="ARBA00022801"/>
    </source>
</evidence>
<dbReference type="PANTHER" id="PTHR37326">
    <property type="entry name" value="BLL3975 PROTEIN"/>
    <property type="match status" value="1"/>
</dbReference>
<dbReference type="InterPro" id="IPR043795">
    <property type="entry name" value="N-alpha-Ac-DABA-like"/>
</dbReference>
<dbReference type="Proteomes" id="UP000051562">
    <property type="component" value="Unassembled WGS sequence"/>
</dbReference>
<dbReference type="Gene3D" id="3.40.630.10">
    <property type="entry name" value="Zn peptidases"/>
    <property type="match status" value="1"/>
</dbReference>
<evidence type="ECO:0000256" key="1">
    <source>
        <dbReference type="ARBA" id="ARBA00001947"/>
    </source>
</evidence>
<dbReference type="GO" id="GO:0046872">
    <property type="term" value="F:metal ion binding"/>
    <property type="evidence" value="ECO:0007669"/>
    <property type="project" value="UniProtKB-KW"/>
</dbReference>
<sequence length="344" mass="36090">MKHGISAAGGPARLDVELDRPGRHVGALFVPHSHDRSAYGRITLPVIVVKGGDGPTLLCTAGLHGDEYEGQFALSHLARTLDPDRLRGRVILLPVANPAASAAATRTSPIDGVNLARCFPGRPDGQPTEQIADGIFRLLLPLVDCVVDLHSGGGTLDYLPCAFGRLPMDGALAGRTLDLMLAFAAPYAMVMRRPEASATLVSAALEQGIPAMATELGGGGCVTPRTIEIARVGIENVLAHLGMIDAVATPRGKTCLLAIEPQGFLRAPGRGAFEPAHALGETVRIGEAAGWLWDLERADHAPEQLLIPDDGMVVCRRVPPICSAADVLLHLGRDTTRADLLGVA</sequence>
<evidence type="ECO:0000256" key="4">
    <source>
        <dbReference type="ARBA" id="ARBA00022833"/>
    </source>
</evidence>
<dbReference type="InterPro" id="IPR055438">
    <property type="entry name" value="AstE_AspA_cat"/>
</dbReference>
<evidence type="ECO:0000313" key="6">
    <source>
        <dbReference type="EMBL" id="KQK32071.1"/>
    </source>
</evidence>
<evidence type="ECO:0000313" key="9">
    <source>
        <dbReference type="Proteomes" id="UP000190130"/>
    </source>
</evidence>
<dbReference type="PIRSF" id="PIRSF039012">
    <property type="entry name" value="ASP"/>
    <property type="match status" value="1"/>
</dbReference>
<evidence type="ECO:0000256" key="2">
    <source>
        <dbReference type="ARBA" id="ARBA00022723"/>
    </source>
</evidence>
<dbReference type="Proteomes" id="UP000190130">
    <property type="component" value="Unassembled WGS sequence"/>
</dbReference>
<dbReference type="OrthoDB" id="9782876at2"/>
<name>A0A0Q3IAT1_9HYPH</name>
<dbReference type="Pfam" id="PF24827">
    <property type="entry name" value="AstE_AspA_cat"/>
    <property type="match status" value="1"/>
</dbReference>
<dbReference type="PANTHER" id="PTHR37326:SF1">
    <property type="entry name" value="BLL3975 PROTEIN"/>
    <property type="match status" value="1"/>
</dbReference>
<dbReference type="InterPro" id="IPR053138">
    <property type="entry name" value="N-alpha-Ac-DABA_deacetylase"/>
</dbReference>
<reference evidence="6 8" key="1">
    <citation type="submission" date="2015-10" db="EMBL/GenBank/DDBJ databases">
        <title>Draft genome of Bosea thiooxidans.</title>
        <authorList>
            <person name="Wang X."/>
        </authorList>
    </citation>
    <scope>NUCLEOTIDE SEQUENCE [LARGE SCALE GENOMIC DNA]</scope>
    <source>
        <strain evidence="6 8">CGMCC 9174</strain>
    </source>
</reference>
<evidence type="ECO:0000259" key="5">
    <source>
        <dbReference type="Pfam" id="PF24827"/>
    </source>
</evidence>
<comment type="cofactor">
    <cofactor evidence="1">
        <name>Zn(2+)</name>
        <dbReference type="ChEBI" id="CHEBI:29105"/>
    </cofactor>
</comment>
<evidence type="ECO:0000313" key="7">
    <source>
        <dbReference type="EMBL" id="SKB85691.1"/>
    </source>
</evidence>
<dbReference type="CDD" id="cd06252">
    <property type="entry name" value="M14_ASTE_ASPA-like"/>
    <property type="match status" value="1"/>
</dbReference>
<dbReference type="STRING" id="53254.SAMN05660750_02698"/>
<proteinExistence type="predicted"/>
<dbReference type="GO" id="GO:0016788">
    <property type="term" value="F:hydrolase activity, acting on ester bonds"/>
    <property type="evidence" value="ECO:0007669"/>
    <property type="project" value="InterPro"/>
</dbReference>
<dbReference type="GO" id="GO:0016811">
    <property type="term" value="F:hydrolase activity, acting on carbon-nitrogen (but not peptide) bonds, in linear amides"/>
    <property type="evidence" value="ECO:0007669"/>
    <property type="project" value="InterPro"/>
</dbReference>
<gene>
    <name evidence="6" type="ORF">ARD30_07925</name>
    <name evidence="7" type="ORF">SAMN05660750_02698</name>
</gene>